<evidence type="ECO:0000256" key="1">
    <source>
        <dbReference type="SAM" id="Phobius"/>
    </source>
</evidence>
<sequence length="114" mass="12810">MNPQPDEDLQRRLQNLEAEINSSPREVSQPETQKQPFEFSFESLNSQLTKLQSWFNTLSGTKKIVFLGVTAVVGIAMLQTVLKLVASVISLAVLAVLVYVGYKFFVSNSFQQKK</sequence>
<keyword evidence="1" id="KW-0472">Membrane</keyword>
<gene>
    <name evidence="2" type="ORF">NIES37_32530</name>
</gene>
<evidence type="ECO:0000313" key="2">
    <source>
        <dbReference type="EMBL" id="BAY99274.1"/>
    </source>
</evidence>
<dbReference type="RefSeq" id="WP_096577274.1">
    <property type="nucleotide sequence ID" value="NZ_CAWNJS010000001.1"/>
</dbReference>
<proteinExistence type="predicted"/>
<accession>A0A1Z4N0N8</accession>
<dbReference type="EMBL" id="AP018248">
    <property type="protein sequence ID" value="BAY99274.1"/>
    <property type="molecule type" value="Genomic_DNA"/>
</dbReference>
<reference evidence="2 3" key="1">
    <citation type="submission" date="2017-06" db="EMBL/GenBank/DDBJ databases">
        <title>Genome sequencing of cyanobaciteial culture collection at National Institute for Environmental Studies (NIES).</title>
        <authorList>
            <person name="Hirose Y."/>
            <person name="Shimura Y."/>
            <person name="Fujisawa T."/>
            <person name="Nakamura Y."/>
            <person name="Kawachi M."/>
        </authorList>
    </citation>
    <scope>NUCLEOTIDE SEQUENCE [LARGE SCALE GENOMIC DNA]</scope>
    <source>
        <strain evidence="2 3">NIES-37</strain>
    </source>
</reference>
<dbReference type="Proteomes" id="UP000218785">
    <property type="component" value="Chromosome"/>
</dbReference>
<feature type="transmembrane region" description="Helical" evidence="1">
    <location>
        <begin position="88"/>
        <end position="106"/>
    </location>
</feature>
<organism evidence="2 3">
    <name type="scientific">Tolypothrix tenuis PCC 7101</name>
    <dbReference type="NCBI Taxonomy" id="231146"/>
    <lineage>
        <taxon>Bacteria</taxon>
        <taxon>Bacillati</taxon>
        <taxon>Cyanobacteriota</taxon>
        <taxon>Cyanophyceae</taxon>
        <taxon>Nostocales</taxon>
        <taxon>Tolypothrichaceae</taxon>
        <taxon>Tolypothrix</taxon>
    </lineage>
</organism>
<evidence type="ECO:0000313" key="3">
    <source>
        <dbReference type="Proteomes" id="UP000218785"/>
    </source>
</evidence>
<keyword evidence="3" id="KW-1185">Reference proteome</keyword>
<protein>
    <submittedName>
        <fullName evidence="2">Uncharacterized protein</fullName>
    </submittedName>
</protein>
<feature type="transmembrane region" description="Helical" evidence="1">
    <location>
        <begin position="64"/>
        <end position="82"/>
    </location>
</feature>
<dbReference type="KEGG" id="ttq:NIES37_32530"/>
<dbReference type="AlphaFoldDB" id="A0A1Z4N0N8"/>
<keyword evidence="1" id="KW-0812">Transmembrane</keyword>
<keyword evidence="1" id="KW-1133">Transmembrane helix</keyword>
<name>A0A1Z4N0N8_9CYAN</name>